<dbReference type="CDD" id="cd15795">
    <property type="entry name" value="PMEI-Pla_a_1_like"/>
    <property type="match status" value="1"/>
</dbReference>
<dbReference type="GO" id="GO:0004857">
    <property type="term" value="F:enzyme inhibitor activity"/>
    <property type="evidence" value="ECO:0007669"/>
    <property type="project" value="InterPro"/>
</dbReference>
<dbReference type="GeneID" id="123124170"/>
<dbReference type="Gramene" id="TraesJAG5D03G03036530.1">
    <property type="protein sequence ID" value="TraesJAG5D03G03036530.1.CDS1"/>
    <property type="gene ID" value="TraesJAG5D03G03036530"/>
</dbReference>
<dbReference type="PaxDb" id="4565-Traes_5DS_07831051F.1"/>
<dbReference type="NCBIfam" id="TIGR01614">
    <property type="entry name" value="PME_inhib"/>
    <property type="match status" value="1"/>
</dbReference>
<gene>
    <name evidence="6" type="primary">LOC123124170</name>
</gene>
<accession>A0A3B6MK27</accession>
<dbReference type="Pfam" id="PF04043">
    <property type="entry name" value="PMEI"/>
    <property type="match status" value="1"/>
</dbReference>
<dbReference type="Gramene" id="TraesLDM5D03G03041650.1">
    <property type="protein sequence ID" value="TraesLDM5D03G03041650.1.CDS1"/>
    <property type="gene ID" value="TraesLDM5D03G03041650"/>
</dbReference>
<dbReference type="InterPro" id="IPR035513">
    <property type="entry name" value="Invertase/methylesterase_inhib"/>
</dbReference>
<sequence>MRPPAALVVVAAVLLVLSGVDATVETTCKAAADEDAHVNYDFCVSELRKHYQSSDADTWGLAKIAANMGVNNAYGAIHDIERLLARPGTDAKTKVALGQCQGLYDNMKFAFAGAYDEINGRNYAAGKEEVAKAVSLAHQCDDAFVKAAVPSPLKQRSLYSVQTAIVCRAITNLIK</sequence>
<evidence type="ECO:0000313" key="7">
    <source>
        <dbReference type="Proteomes" id="UP000019116"/>
    </source>
</evidence>
<keyword evidence="7" id="KW-1185">Reference proteome</keyword>
<dbReference type="Gramene" id="TraesARI5D03G02989490.1">
    <property type="protein sequence ID" value="TraesARI5D03G02989490.1.CDS1"/>
    <property type="gene ID" value="TraesARI5D03G02989490"/>
</dbReference>
<dbReference type="EnsemblPlants" id="TraesCS5D02G030100.1">
    <property type="protein sequence ID" value="TraesCS5D02G030100.1.cds1"/>
    <property type="gene ID" value="TraesCS5D02G030100"/>
</dbReference>
<evidence type="ECO:0000256" key="1">
    <source>
        <dbReference type="ARBA" id="ARBA00022729"/>
    </source>
</evidence>
<proteinExistence type="inferred from homology"/>
<dbReference type="Proteomes" id="UP000019116">
    <property type="component" value="Chromosome 5D"/>
</dbReference>
<dbReference type="AlphaFoldDB" id="A0A3B6MK27"/>
<dbReference type="PANTHER" id="PTHR35357:SF20">
    <property type="entry name" value="PECTINESTERASE INHIBITOR DOMAIN-CONTAINING PROTEIN"/>
    <property type="match status" value="1"/>
</dbReference>
<evidence type="ECO:0000256" key="2">
    <source>
        <dbReference type="ARBA" id="ARBA00023157"/>
    </source>
</evidence>
<dbReference type="Gramene" id="TraesSTA5D03G03028120.1">
    <property type="protein sequence ID" value="TraesSTA5D03G03028120.1.CDS1"/>
    <property type="gene ID" value="TraesSTA5D03G03028120"/>
</dbReference>
<dbReference type="Gramene" id="TraesPARA_EIv1.0_1768770.1">
    <property type="protein sequence ID" value="TraesPARA_EIv1.0_1768770.1.CDS1"/>
    <property type="gene ID" value="TraesPARA_EIv1.0_1768770"/>
</dbReference>
<dbReference type="SUPFAM" id="SSF101148">
    <property type="entry name" value="Plant invertase/pectin methylesterase inhibitor"/>
    <property type="match status" value="1"/>
</dbReference>
<dbReference type="Gramene" id="TraesCLE_scaffold_129707_01G000300.1">
    <property type="protein sequence ID" value="TraesCLE_scaffold_129707_01G000300.1"/>
    <property type="gene ID" value="TraesCLE_scaffold_129707_01G000300"/>
</dbReference>
<dbReference type="InterPro" id="IPR006501">
    <property type="entry name" value="Pectinesterase_inhib_dom"/>
</dbReference>
<dbReference type="Gramene" id="TraesKAR5D01G0022260.1">
    <property type="protein sequence ID" value="cds.TraesKAR5D01G0022260.1"/>
    <property type="gene ID" value="TraesKAR5D01G0022260"/>
</dbReference>
<keyword evidence="1 4" id="KW-0732">Signal</keyword>
<feature type="chain" id="PRO_5043177657" description="Pectinesterase inhibitor domain-containing protein" evidence="4">
    <location>
        <begin position="23"/>
        <end position="175"/>
    </location>
</feature>
<dbReference type="Gene3D" id="1.20.140.40">
    <property type="entry name" value="Invertase/pectin methylesterase inhibitor family protein"/>
    <property type="match status" value="1"/>
</dbReference>
<comment type="similarity">
    <text evidence="3">Belongs to the PMEI family.</text>
</comment>
<dbReference type="Gramene" id="TraesCS5D02G030100.1">
    <property type="protein sequence ID" value="TraesCS5D02G030100.1.cds1"/>
    <property type="gene ID" value="TraesCS5D02G030100"/>
</dbReference>
<dbReference type="Gramene" id="TraesSYM5D03G02976110.1">
    <property type="protein sequence ID" value="TraesSYM5D03G02976110.1.CDS1"/>
    <property type="gene ID" value="TraesSYM5D03G02976110"/>
</dbReference>
<protein>
    <recommendedName>
        <fullName evidence="5">Pectinesterase inhibitor domain-containing protein</fullName>
    </recommendedName>
</protein>
<dbReference type="OMA" id="MECPKRI"/>
<dbReference type="KEGG" id="taes:123124170"/>
<reference evidence="6" key="1">
    <citation type="submission" date="2018-08" db="EMBL/GenBank/DDBJ databases">
        <authorList>
            <person name="Rossello M."/>
        </authorList>
    </citation>
    <scope>NUCLEOTIDE SEQUENCE [LARGE SCALE GENOMIC DNA]</scope>
    <source>
        <strain evidence="6">cv. Chinese Spring</strain>
    </source>
</reference>
<keyword evidence="2" id="KW-1015">Disulfide bond</keyword>
<dbReference type="OrthoDB" id="686060at2759"/>
<dbReference type="Gramene" id="TraesROB_scaffold_128294_01G000100.1">
    <property type="protein sequence ID" value="TraesROB_scaffold_128294_01G000100.1"/>
    <property type="gene ID" value="TraesROB_scaffold_128294_01G000100"/>
</dbReference>
<dbReference type="Gramene" id="TraesWEE_scaffold_018728_01G000100.1">
    <property type="protein sequence ID" value="TraesWEE_scaffold_018728_01G000100.1"/>
    <property type="gene ID" value="TraesWEE_scaffold_018728_01G000100"/>
</dbReference>
<dbReference type="PANTHER" id="PTHR35357">
    <property type="entry name" value="OS02G0537100 PROTEIN"/>
    <property type="match status" value="1"/>
</dbReference>
<dbReference type="Gramene" id="TraesLAC5D03G02992920.1">
    <property type="protein sequence ID" value="TraesLAC5D03G02992920.1.CDS1"/>
    <property type="gene ID" value="TraesLAC5D03G02992920"/>
</dbReference>
<feature type="domain" description="Pectinesterase inhibitor" evidence="5">
    <location>
        <begin position="19"/>
        <end position="170"/>
    </location>
</feature>
<dbReference type="Gramene" id="TraesNOR5D03G03065720.1">
    <property type="protein sequence ID" value="TraesNOR5D03G03065720.1.CDS1"/>
    <property type="gene ID" value="TraesNOR5D03G03065720"/>
</dbReference>
<dbReference type="STRING" id="4565.A0A3B6MK27"/>
<feature type="signal peptide" evidence="4">
    <location>
        <begin position="1"/>
        <end position="22"/>
    </location>
</feature>
<dbReference type="InterPro" id="IPR034088">
    <property type="entry name" value="Pla_a_1-like"/>
</dbReference>
<dbReference type="Gramene" id="TraesMAC5D03G03035530.1">
    <property type="protein sequence ID" value="TraesMAC5D03G03035530.1.CDS1"/>
    <property type="gene ID" value="TraesMAC5D03G03035530"/>
</dbReference>
<dbReference type="SMART" id="SM00856">
    <property type="entry name" value="PMEI"/>
    <property type="match status" value="1"/>
</dbReference>
<dbReference type="Gramene" id="TraesCS5D03G0074200.1">
    <property type="protein sequence ID" value="TraesCS5D03G0074200.1.CDS1"/>
    <property type="gene ID" value="TraesCS5D03G0074200"/>
</dbReference>
<reference evidence="6" key="2">
    <citation type="submission" date="2018-10" db="UniProtKB">
        <authorList>
            <consortium name="EnsemblPlants"/>
        </authorList>
    </citation>
    <scope>IDENTIFICATION</scope>
</reference>
<evidence type="ECO:0000313" key="6">
    <source>
        <dbReference type="EnsemblPlants" id="TraesCS5D02G030100.1.cds1"/>
    </source>
</evidence>
<dbReference type="SMR" id="A0A3B6MK27"/>
<organism evidence="6">
    <name type="scientific">Triticum aestivum</name>
    <name type="common">Wheat</name>
    <dbReference type="NCBI Taxonomy" id="4565"/>
    <lineage>
        <taxon>Eukaryota</taxon>
        <taxon>Viridiplantae</taxon>
        <taxon>Streptophyta</taxon>
        <taxon>Embryophyta</taxon>
        <taxon>Tracheophyta</taxon>
        <taxon>Spermatophyta</taxon>
        <taxon>Magnoliopsida</taxon>
        <taxon>Liliopsida</taxon>
        <taxon>Poales</taxon>
        <taxon>Poaceae</taxon>
        <taxon>BOP clade</taxon>
        <taxon>Pooideae</taxon>
        <taxon>Triticodae</taxon>
        <taxon>Triticeae</taxon>
        <taxon>Triticinae</taxon>
        <taxon>Triticum</taxon>
    </lineage>
</organism>
<dbReference type="Gramene" id="TraesCAD_scaffold_103917_01G000100.1">
    <property type="protein sequence ID" value="TraesCAD_scaffold_103917_01G000100.1"/>
    <property type="gene ID" value="TraesCAD_scaffold_103917_01G000100"/>
</dbReference>
<evidence type="ECO:0000256" key="3">
    <source>
        <dbReference type="ARBA" id="ARBA00038471"/>
    </source>
</evidence>
<evidence type="ECO:0000259" key="5">
    <source>
        <dbReference type="SMART" id="SM00856"/>
    </source>
</evidence>
<dbReference type="RefSeq" id="XP_044400772.1">
    <property type="nucleotide sequence ID" value="XM_044544837.1"/>
</dbReference>
<name>A0A3B6MK27_WHEAT</name>
<evidence type="ECO:0000256" key="4">
    <source>
        <dbReference type="SAM" id="SignalP"/>
    </source>
</evidence>